<gene>
    <name evidence="3" type="ORF">VSS16_21280</name>
</gene>
<protein>
    <submittedName>
        <fullName evidence="3">YbaB/EbfC family nucleoid-associated protein</fullName>
    </submittedName>
</protein>
<sequence length="158" mass="16879">MSEPMEQRIAAAMAELEAVRAAAAQAEERLATASATVRSRDRAVEVTVGAGGELTGLKFLDDKYRTMNPAQLAASVMEAVGRGRARMAREVMDVFGPLTEPSGNVPGLRGVDIDWEHIFGPALSAETGGGWSRRGGDRLRDEIHEDTDPGRTRGGSRS</sequence>
<dbReference type="InterPro" id="IPR036894">
    <property type="entry name" value="YbaB-like_sf"/>
</dbReference>
<evidence type="ECO:0000256" key="1">
    <source>
        <dbReference type="SAM" id="Coils"/>
    </source>
</evidence>
<keyword evidence="4" id="KW-1185">Reference proteome</keyword>
<organism evidence="3 4">
    <name type="scientific">Streptomyces broussonetiae</name>
    <dbReference type="NCBI Taxonomy" id="2686304"/>
    <lineage>
        <taxon>Bacteria</taxon>
        <taxon>Bacillati</taxon>
        <taxon>Actinomycetota</taxon>
        <taxon>Actinomycetes</taxon>
        <taxon>Kitasatosporales</taxon>
        <taxon>Streptomycetaceae</taxon>
        <taxon>Streptomyces</taxon>
    </lineage>
</organism>
<accession>A0ABV5EEI3</accession>
<name>A0ABV5EEI3_9ACTN</name>
<dbReference type="EMBL" id="JAYMRP010000018">
    <property type="protein sequence ID" value="MFB8775237.1"/>
    <property type="molecule type" value="Genomic_DNA"/>
</dbReference>
<feature type="compositionally biased region" description="Basic and acidic residues" evidence="2">
    <location>
        <begin position="134"/>
        <end position="151"/>
    </location>
</feature>
<reference evidence="3 4" key="1">
    <citation type="submission" date="2024-01" db="EMBL/GenBank/DDBJ databases">
        <title>Genome mining of biosynthetic gene clusters to explore secondary metabolites of Streptomyces sp.</title>
        <authorList>
            <person name="Baig A."/>
            <person name="Ajitkumar Shintre N."/>
            <person name="Kumar H."/>
            <person name="Anbarasu A."/>
            <person name="Ramaiah S."/>
        </authorList>
    </citation>
    <scope>NUCLEOTIDE SEQUENCE [LARGE SCALE GENOMIC DNA]</scope>
    <source>
        <strain evidence="3 4">A57</strain>
    </source>
</reference>
<dbReference type="RefSeq" id="WP_376733867.1">
    <property type="nucleotide sequence ID" value="NZ_JAYMRP010000018.1"/>
</dbReference>
<keyword evidence="1" id="KW-0175">Coiled coil</keyword>
<comment type="caution">
    <text evidence="3">The sequence shown here is derived from an EMBL/GenBank/DDBJ whole genome shotgun (WGS) entry which is preliminary data.</text>
</comment>
<dbReference type="SUPFAM" id="SSF82607">
    <property type="entry name" value="YbaB-like"/>
    <property type="match status" value="1"/>
</dbReference>
<dbReference type="Proteomes" id="UP001585080">
    <property type="component" value="Unassembled WGS sequence"/>
</dbReference>
<proteinExistence type="predicted"/>
<feature type="coiled-coil region" evidence="1">
    <location>
        <begin position="9"/>
        <end position="36"/>
    </location>
</feature>
<evidence type="ECO:0000256" key="2">
    <source>
        <dbReference type="SAM" id="MobiDB-lite"/>
    </source>
</evidence>
<dbReference type="InterPro" id="IPR004401">
    <property type="entry name" value="YbaB/EbfC"/>
</dbReference>
<feature type="region of interest" description="Disordered" evidence="2">
    <location>
        <begin position="124"/>
        <end position="158"/>
    </location>
</feature>
<dbReference type="Pfam" id="PF02575">
    <property type="entry name" value="YbaB_DNA_bd"/>
    <property type="match status" value="1"/>
</dbReference>
<dbReference type="Gene3D" id="3.30.1310.10">
    <property type="entry name" value="Nucleoid-associated protein YbaB-like domain"/>
    <property type="match status" value="1"/>
</dbReference>
<evidence type="ECO:0000313" key="3">
    <source>
        <dbReference type="EMBL" id="MFB8775237.1"/>
    </source>
</evidence>
<evidence type="ECO:0000313" key="4">
    <source>
        <dbReference type="Proteomes" id="UP001585080"/>
    </source>
</evidence>